<dbReference type="InterPro" id="IPR020422">
    <property type="entry name" value="TYR_PHOSPHATASE_DUAL_dom"/>
</dbReference>
<dbReference type="PANTHER" id="PTHR46377">
    <property type="entry name" value="DUAL SPECIFICITY PROTEIN PHOSPHATASE 19"/>
    <property type="match status" value="1"/>
</dbReference>
<evidence type="ECO:0000313" key="5">
    <source>
        <dbReference type="Proteomes" id="UP000504636"/>
    </source>
</evidence>
<organism evidence="4">
    <name type="scientific">Mytilinidion resinicola</name>
    <dbReference type="NCBI Taxonomy" id="574789"/>
    <lineage>
        <taxon>Eukaryota</taxon>
        <taxon>Fungi</taxon>
        <taxon>Dikarya</taxon>
        <taxon>Ascomycota</taxon>
        <taxon>Pezizomycotina</taxon>
        <taxon>Dothideomycetes</taxon>
        <taxon>Pleosporomycetidae</taxon>
        <taxon>Mytilinidiales</taxon>
        <taxon>Mytilinidiaceae</taxon>
        <taxon>Mytilinidion</taxon>
    </lineage>
</organism>
<evidence type="ECO:0000259" key="3">
    <source>
        <dbReference type="PROSITE" id="PS50056"/>
    </source>
</evidence>
<sequence length="205" mass="21180">MPSSAPSFPPFTPYVQHNRTPLPPRSNSRPLPASVSRILPFLFLGPVSATSNGPFLTSAHVTHILSIGKSPAPNPTAAAITYHRLGLLDKASADMAAVVAQSVAIIDAVERDGGVVLVHCSAAISRSLAVVAAYLMLRRGKTLRAALEELTRGGAVVAPNAGFLRQLGAMEESGVGGKATVEVGEGELEGTRRVGDVLGKAGVDE</sequence>
<dbReference type="InterPro" id="IPR029021">
    <property type="entry name" value="Prot-tyrosine_phosphatase-like"/>
</dbReference>
<keyword evidence="5" id="KW-1185">Reference proteome</keyword>
<dbReference type="AlphaFoldDB" id="A0A6A6YJI7"/>
<accession>A0A6A6YJI7</accession>
<proteinExistence type="predicted"/>
<protein>
    <submittedName>
        <fullName evidence="4 6">Phosphatases II</fullName>
    </submittedName>
</protein>
<feature type="region of interest" description="Disordered" evidence="1">
    <location>
        <begin position="1"/>
        <end position="29"/>
    </location>
</feature>
<dbReference type="PANTHER" id="PTHR46377:SF1">
    <property type="entry name" value="DUAL SPECIFICITY PROTEIN PHOSPHATASE 19"/>
    <property type="match status" value="1"/>
</dbReference>
<reference evidence="6" key="2">
    <citation type="submission" date="2020-04" db="EMBL/GenBank/DDBJ databases">
        <authorList>
            <consortium name="NCBI Genome Project"/>
        </authorList>
    </citation>
    <scope>NUCLEOTIDE SEQUENCE</scope>
    <source>
        <strain evidence="6">CBS 304.34</strain>
    </source>
</reference>
<evidence type="ECO:0000313" key="4">
    <source>
        <dbReference type="EMBL" id="KAF2808729.1"/>
    </source>
</evidence>
<feature type="domain" description="Tyrosine specific protein phosphatases" evidence="3">
    <location>
        <begin position="100"/>
        <end position="150"/>
    </location>
</feature>
<reference evidence="6" key="3">
    <citation type="submission" date="2025-04" db="UniProtKB">
        <authorList>
            <consortium name="RefSeq"/>
        </authorList>
    </citation>
    <scope>IDENTIFICATION</scope>
    <source>
        <strain evidence="6">CBS 304.34</strain>
    </source>
</reference>
<dbReference type="SMART" id="SM00195">
    <property type="entry name" value="DSPc"/>
    <property type="match status" value="1"/>
</dbReference>
<evidence type="ECO:0000313" key="6">
    <source>
        <dbReference type="RefSeq" id="XP_033575693.1"/>
    </source>
</evidence>
<dbReference type="EMBL" id="MU003702">
    <property type="protein sequence ID" value="KAF2808729.1"/>
    <property type="molecule type" value="Genomic_DNA"/>
</dbReference>
<dbReference type="OrthoDB" id="10252009at2759"/>
<dbReference type="SUPFAM" id="SSF52799">
    <property type="entry name" value="(Phosphotyrosine protein) phosphatases II"/>
    <property type="match status" value="1"/>
</dbReference>
<dbReference type="Proteomes" id="UP000504636">
    <property type="component" value="Unplaced"/>
</dbReference>
<dbReference type="GO" id="GO:0005737">
    <property type="term" value="C:cytoplasm"/>
    <property type="evidence" value="ECO:0007669"/>
    <property type="project" value="TreeGrafter"/>
</dbReference>
<dbReference type="PROSITE" id="PS50054">
    <property type="entry name" value="TYR_PHOSPHATASE_DUAL"/>
    <property type="match status" value="1"/>
</dbReference>
<gene>
    <name evidence="4 6" type="ORF">BDZ99DRAFT_571626</name>
</gene>
<name>A0A6A6YJI7_9PEZI</name>
<dbReference type="Gene3D" id="3.90.190.10">
    <property type="entry name" value="Protein tyrosine phosphatase superfamily"/>
    <property type="match status" value="1"/>
</dbReference>
<feature type="domain" description="Tyrosine-protein phosphatase" evidence="2">
    <location>
        <begin position="34"/>
        <end position="176"/>
    </location>
</feature>
<dbReference type="CDD" id="cd14498">
    <property type="entry name" value="DSP"/>
    <property type="match status" value="1"/>
</dbReference>
<dbReference type="GeneID" id="54469003"/>
<dbReference type="GO" id="GO:0008579">
    <property type="term" value="F:JUN kinase phosphatase activity"/>
    <property type="evidence" value="ECO:0007669"/>
    <property type="project" value="TreeGrafter"/>
</dbReference>
<evidence type="ECO:0000259" key="2">
    <source>
        <dbReference type="PROSITE" id="PS50054"/>
    </source>
</evidence>
<dbReference type="Pfam" id="PF00782">
    <property type="entry name" value="DSPc"/>
    <property type="match status" value="1"/>
</dbReference>
<dbReference type="InterPro" id="IPR000387">
    <property type="entry name" value="Tyr_Pase_dom"/>
</dbReference>
<dbReference type="PROSITE" id="PS50056">
    <property type="entry name" value="TYR_PHOSPHATASE_2"/>
    <property type="match status" value="1"/>
</dbReference>
<dbReference type="RefSeq" id="XP_033575693.1">
    <property type="nucleotide sequence ID" value="XM_033728110.1"/>
</dbReference>
<dbReference type="InterPro" id="IPR000340">
    <property type="entry name" value="Dual-sp_phosphatase_cat-dom"/>
</dbReference>
<reference evidence="4 6" key="1">
    <citation type="journal article" date="2020" name="Stud. Mycol.">
        <title>101 Dothideomycetes genomes: a test case for predicting lifestyles and emergence of pathogens.</title>
        <authorList>
            <person name="Haridas S."/>
            <person name="Albert R."/>
            <person name="Binder M."/>
            <person name="Bloem J."/>
            <person name="Labutti K."/>
            <person name="Salamov A."/>
            <person name="Andreopoulos B."/>
            <person name="Baker S."/>
            <person name="Barry K."/>
            <person name="Bills G."/>
            <person name="Bluhm B."/>
            <person name="Cannon C."/>
            <person name="Castanera R."/>
            <person name="Culley D."/>
            <person name="Daum C."/>
            <person name="Ezra D."/>
            <person name="Gonzalez J."/>
            <person name="Henrissat B."/>
            <person name="Kuo A."/>
            <person name="Liang C."/>
            <person name="Lipzen A."/>
            <person name="Lutzoni F."/>
            <person name="Magnuson J."/>
            <person name="Mondo S."/>
            <person name="Nolan M."/>
            <person name="Ohm R."/>
            <person name="Pangilinan J."/>
            <person name="Park H.-J."/>
            <person name="Ramirez L."/>
            <person name="Alfaro M."/>
            <person name="Sun H."/>
            <person name="Tritt A."/>
            <person name="Yoshinaga Y."/>
            <person name="Zwiers L.-H."/>
            <person name="Turgeon B."/>
            <person name="Goodwin S."/>
            <person name="Spatafora J."/>
            <person name="Crous P."/>
            <person name="Grigoriev I."/>
        </authorList>
    </citation>
    <scope>NUCLEOTIDE SEQUENCE</scope>
    <source>
        <strain evidence="4 6">CBS 304.34</strain>
    </source>
</reference>
<evidence type="ECO:0000256" key="1">
    <source>
        <dbReference type="SAM" id="MobiDB-lite"/>
    </source>
</evidence>